<dbReference type="Proteomes" id="UP001155587">
    <property type="component" value="Unassembled WGS sequence"/>
</dbReference>
<sequence>MYNYQSVVFDLDGTLLNSRHQILTENKAVIQNLQSTKVDIYLASGRPHQLMLPYANELGLETPLICCNGAYCFDAKSKDIIHGRPLDRNSLSALLTFCKPLDVAVRIISPKHIYLYQAAPSFQQMSEWERTREPNGVPTYQQVHEEQFVSFAQSLTIYKAVVETKDLAVLKALQTYCDDHELNFTQSSQTMADITTLGTNKAQALSQLLQAKSYDVVDTVAFGNYSNDIELLVSAGLGIAMGNSPLEVKEIANIVTTHHDESGIYDSLCLYF</sequence>
<name>A0A9X3CS52_9VIBR</name>
<keyword evidence="2" id="KW-1185">Reference proteome</keyword>
<dbReference type="AlphaFoldDB" id="A0A9X3CS52"/>
<dbReference type="GO" id="GO:0000287">
    <property type="term" value="F:magnesium ion binding"/>
    <property type="evidence" value="ECO:0007669"/>
    <property type="project" value="TreeGrafter"/>
</dbReference>
<dbReference type="PANTHER" id="PTHR10000">
    <property type="entry name" value="PHOSPHOSERINE PHOSPHATASE"/>
    <property type="match status" value="1"/>
</dbReference>
<dbReference type="GO" id="GO:0005829">
    <property type="term" value="C:cytosol"/>
    <property type="evidence" value="ECO:0007669"/>
    <property type="project" value="TreeGrafter"/>
</dbReference>
<dbReference type="NCBIfam" id="TIGR00099">
    <property type="entry name" value="Cof-subfamily"/>
    <property type="match status" value="1"/>
</dbReference>
<dbReference type="CDD" id="cd07516">
    <property type="entry name" value="HAD_Pase"/>
    <property type="match status" value="1"/>
</dbReference>
<dbReference type="RefSeq" id="WP_265676035.1">
    <property type="nucleotide sequence ID" value="NZ_JAKRRY010000022.1"/>
</dbReference>
<dbReference type="GO" id="GO:0016791">
    <property type="term" value="F:phosphatase activity"/>
    <property type="evidence" value="ECO:0007669"/>
    <property type="project" value="UniProtKB-ARBA"/>
</dbReference>
<gene>
    <name evidence="1" type="ORF">MD535_16005</name>
</gene>
<dbReference type="InterPro" id="IPR023214">
    <property type="entry name" value="HAD_sf"/>
</dbReference>
<dbReference type="InterPro" id="IPR036412">
    <property type="entry name" value="HAD-like_sf"/>
</dbReference>
<dbReference type="Gene3D" id="3.30.1240.10">
    <property type="match status" value="1"/>
</dbReference>
<dbReference type="Pfam" id="PF08282">
    <property type="entry name" value="Hydrolase_3"/>
    <property type="match status" value="1"/>
</dbReference>
<protein>
    <submittedName>
        <fullName evidence="1">HAD family hydrolase</fullName>
    </submittedName>
</protein>
<dbReference type="InterPro" id="IPR006379">
    <property type="entry name" value="HAD-SF_hydro_IIB"/>
</dbReference>
<accession>A0A9X3CS52</accession>
<dbReference type="InterPro" id="IPR000150">
    <property type="entry name" value="Cof"/>
</dbReference>
<proteinExistence type="predicted"/>
<dbReference type="PANTHER" id="PTHR10000:SF8">
    <property type="entry name" value="HAD SUPERFAMILY HYDROLASE-LIKE, TYPE 3"/>
    <property type="match status" value="1"/>
</dbReference>
<dbReference type="EMBL" id="JAKRRY010000022">
    <property type="protein sequence ID" value="MCW8347505.1"/>
    <property type="molecule type" value="Genomic_DNA"/>
</dbReference>
<keyword evidence="1" id="KW-0378">Hydrolase</keyword>
<dbReference type="SFLD" id="SFLDS00003">
    <property type="entry name" value="Haloacid_Dehalogenase"/>
    <property type="match status" value="1"/>
</dbReference>
<dbReference type="Gene3D" id="3.40.50.1000">
    <property type="entry name" value="HAD superfamily/HAD-like"/>
    <property type="match status" value="1"/>
</dbReference>
<comment type="caution">
    <text evidence="1">The sequence shown here is derived from an EMBL/GenBank/DDBJ whole genome shotgun (WGS) entry which is preliminary data.</text>
</comment>
<dbReference type="NCBIfam" id="TIGR01484">
    <property type="entry name" value="HAD-SF-IIB"/>
    <property type="match status" value="1"/>
</dbReference>
<dbReference type="SUPFAM" id="SSF56784">
    <property type="entry name" value="HAD-like"/>
    <property type="match status" value="1"/>
</dbReference>
<reference evidence="1" key="1">
    <citation type="submission" date="2022-02" db="EMBL/GenBank/DDBJ databases">
        <title>Vibrio sp. nov, a new bacterium isolated from seawater.</title>
        <authorList>
            <person name="Yuan Y."/>
        </authorList>
    </citation>
    <scope>NUCLEOTIDE SEQUENCE</scope>
    <source>
        <strain evidence="1">ZSDZ65</strain>
    </source>
</reference>
<evidence type="ECO:0000313" key="2">
    <source>
        <dbReference type="Proteomes" id="UP001155587"/>
    </source>
</evidence>
<evidence type="ECO:0000313" key="1">
    <source>
        <dbReference type="EMBL" id="MCW8347505.1"/>
    </source>
</evidence>
<organism evidence="1 2">
    <name type="scientific">Vibrio qingdaonensis</name>
    <dbReference type="NCBI Taxonomy" id="2829491"/>
    <lineage>
        <taxon>Bacteria</taxon>
        <taxon>Pseudomonadati</taxon>
        <taxon>Pseudomonadota</taxon>
        <taxon>Gammaproteobacteria</taxon>
        <taxon>Vibrionales</taxon>
        <taxon>Vibrionaceae</taxon>
        <taxon>Vibrio</taxon>
    </lineage>
</organism>
<dbReference type="SFLD" id="SFLDG01140">
    <property type="entry name" value="C2.B:_Phosphomannomutase_and_P"/>
    <property type="match status" value="1"/>
</dbReference>